<feature type="non-terminal residue" evidence="2">
    <location>
        <position position="154"/>
    </location>
</feature>
<accession>A0A5A7P8D5</accession>
<dbReference type="Proteomes" id="UP000325081">
    <property type="component" value="Unassembled WGS sequence"/>
</dbReference>
<sequence>MWSVIRHAHVLNRVASWPGIDGPILNREPPIQVHKKCESKSARLLDWEHKVPMASSPTTYKEAILYDKNKLIILNKSKVLKEAAGAVASCQSLNLRRRRTRPELLKGLKSAEAESGGAVADGGGAIHLEARQARGHSPSAGRLGPSPDEARRVP</sequence>
<organism evidence="2 3">
    <name type="scientific">Striga asiatica</name>
    <name type="common">Asiatic witchweed</name>
    <name type="synonym">Buchnera asiatica</name>
    <dbReference type="NCBI Taxonomy" id="4170"/>
    <lineage>
        <taxon>Eukaryota</taxon>
        <taxon>Viridiplantae</taxon>
        <taxon>Streptophyta</taxon>
        <taxon>Embryophyta</taxon>
        <taxon>Tracheophyta</taxon>
        <taxon>Spermatophyta</taxon>
        <taxon>Magnoliopsida</taxon>
        <taxon>eudicotyledons</taxon>
        <taxon>Gunneridae</taxon>
        <taxon>Pentapetalae</taxon>
        <taxon>asterids</taxon>
        <taxon>lamiids</taxon>
        <taxon>Lamiales</taxon>
        <taxon>Orobanchaceae</taxon>
        <taxon>Buchnereae</taxon>
        <taxon>Striga</taxon>
    </lineage>
</organism>
<protein>
    <submittedName>
        <fullName evidence="2">Type III restriction protein res subunit</fullName>
    </submittedName>
</protein>
<dbReference type="EMBL" id="BKCP01003224">
    <property type="protein sequence ID" value="GER28804.1"/>
    <property type="molecule type" value="Genomic_DNA"/>
</dbReference>
<reference evidence="3" key="1">
    <citation type="journal article" date="2019" name="Curr. Biol.">
        <title>Genome Sequence of Striga asiatica Provides Insight into the Evolution of Plant Parasitism.</title>
        <authorList>
            <person name="Yoshida S."/>
            <person name="Kim S."/>
            <person name="Wafula E.K."/>
            <person name="Tanskanen J."/>
            <person name="Kim Y.M."/>
            <person name="Honaas L."/>
            <person name="Yang Z."/>
            <person name="Spallek T."/>
            <person name="Conn C.E."/>
            <person name="Ichihashi Y."/>
            <person name="Cheong K."/>
            <person name="Cui S."/>
            <person name="Der J.P."/>
            <person name="Gundlach H."/>
            <person name="Jiao Y."/>
            <person name="Hori C."/>
            <person name="Ishida J.K."/>
            <person name="Kasahara H."/>
            <person name="Kiba T."/>
            <person name="Kim M.S."/>
            <person name="Koo N."/>
            <person name="Laohavisit A."/>
            <person name="Lee Y.H."/>
            <person name="Lumba S."/>
            <person name="McCourt P."/>
            <person name="Mortimer J.C."/>
            <person name="Mutuku J.M."/>
            <person name="Nomura T."/>
            <person name="Sasaki-Sekimoto Y."/>
            <person name="Seto Y."/>
            <person name="Wang Y."/>
            <person name="Wakatake T."/>
            <person name="Sakakibara H."/>
            <person name="Demura T."/>
            <person name="Yamaguchi S."/>
            <person name="Yoneyama K."/>
            <person name="Manabe R.I."/>
            <person name="Nelson D.C."/>
            <person name="Schulman A.H."/>
            <person name="Timko M.P."/>
            <person name="dePamphilis C.W."/>
            <person name="Choi D."/>
            <person name="Shirasu K."/>
        </authorList>
    </citation>
    <scope>NUCLEOTIDE SEQUENCE [LARGE SCALE GENOMIC DNA]</scope>
    <source>
        <strain evidence="3">cv. UVA1</strain>
    </source>
</reference>
<evidence type="ECO:0000256" key="1">
    <source>
        <dbReference type="SAM" id="MobiDB-lite"/>
    </source>
</evidence>
<name>A0A5A7P8D5_STRAF</name>
<keyword evidence="3" id="KW-1185">Reference proteome</keyword>
<evidence type="ECO:0000313" key="3">
    <source>
        <dbReference type="Proteomes" id="UP000325081"/>
    </source>
</evidence>
<comment type="caution">
    <text evidence="2">The sequence shown here is derived from an EMBL/GenBank/DDBJ whole genome shotgun (WGS) entry which is preliminary data.</text>
</comment>
<gene>
    <name evidence="2" type="ORF">STAS_04625</name>
</gene>
<feature type="region of interest" description="Disordered" evidence="1">
    <location>
        <begin position="108"/>
        <end position="154"/>
    </location>
</feature>
<dbReference type="AlphaFoldDB" id="A0A5A7P8D5"/>
<proteinExistence type="predicted"/>
<evidence type="ECO:0000313" key="2">
    <source>
        <dbReference type="EMBL" id="GER28804.1"/>
    </source>
</evidence>